<dbReference type="InterPro" id="IPR053046">
    <property type="entry name" value="ABC-5_transporter"/>
</dbReference>
<dbReference type="PANTHER" id="PTHR39177:SF1">
    <property type="entry name" value="ABC TRANSPORTER PERMEASE YTRC-RELATED"/>
    <property type="match status" value="1"/>
</dbReference>
<feature type="transmembrane region" description="Helical" evidence="1">
    <location>
        <begin position="16"/>
        <end position="36"/>
    </location>
</feature>
<dbReference type="STRING" id="1793963.AXI58_06785"/>
<protein>
    <submittedName>
        <fullName evidence="2">ABC transporter permease</fullName>
    </submittedName>
</protein>
<feature type="transmembrane region" description="Helical" evidence="1">
    <location>
        <begin position="235"/>
        <end position="255"/>
    </location>
</feature>
<proteinExistence type="predicted"/>
<organism evidence="2 3">
    <name type="scientific">Bacillus nakamurai</name>
    <dbReference type="NCBI Taxonomy" id="1793963"/>
    <lineage>
        <taxon>Bacteria</taxon>
        <taxon>Bacillati</taxon>
        <taxon>Bacillota</taxon>
        <taxon>Bacilli</taxon>
        <taxon>Bacillales</taxon>
        <taxon>Bacillaceae</taxon>
        <taxon>Bacillus</taxon>
    </lineage>
</organism>
<keyword evidence="3" id="KW-1185">Reference proteome</keyword>
<comment type="caution">
    <text evidence="2">The sequence shown here is derived from an EMBL/GenBank/DDBJ whole genome shotgun (WGS) entry which is preliminary data.</text>
</comment>
<dbReference type="Proteomes" id="UP000075430">
    <property type="component" value="Unassembled WGS sequence"/>
</dbReference>
<reference evidence="3" key="1">
    <citation type="submission" date="2016-02" db="EMBL/GenBank/DDBJ databases">
        <authorList>
            <person name="Dunlap C."/>
        </authorList>
    </citation>
    <scope>NUCLEOTIDE SEQUENCE [LARGE SCALE GENOMIC DNA]</scope>
    <source>
        <strain evidence="3">NRRL B-41092</strain>
    </source>
</reference>
<keyword evidence="1" id="KW-0472">Membrane</keyword>
<feature type="transmembrane region" description="Helical" evidence="1">
    <location>
        <begin position="167"/>
        <end position="187"/>
    </location>
</feature>
<gene>
    <name evidence="2" type="ORF">AXI58_06785</name>
</gene>
<dbReference type="RefSeq" id="WP_061520080.1">
    <property type="nucleotide sequence ID" value="NZ_JARLZY010000013.1"/>
</dbReference>
<dbReference type="PRINTS" id="PR02026">
    <property type="entry name" value="YTRCYTRDABC"/>
</dbReference>
<evidence type="ECO:0000256" key="1">
    <source>
        <dbReference type="SAM" id="Phobius"/>
    </source>
</evidence>
<keyword evidence="1" id="KW-0812">Transmembrane</keyword>
<name>A0A150FC69_9BACI</name>
<keyword evidence="1" id="KW-1133">Transmembrane helix</keyword>
<feature type="transmembrane region" description="Helical" evidence="1">
    <location>
        <begin position="106"/>
        <end position="131"/>
    </location>
</feature>
<dbReference type="PANTHER" id="PTHR39177">
    <property type="entry name" value="ABC TRANSPORTER PERMEASE YTRC-RELATED"/>
    <property type="match status" value="1"/>
</dbReference>
<accession>A0A150FC69</accession>
<evidence type="ECO:0000313" key="3">
    <source>
        <dbReference type="Proteomes" id="UP000075430"/>
    </source>
</evidence>
<feature type="transmembrane region" description="Helical" evidence="1">
    <location>
        <begin position="137"/>
        <end position="160"/>
    </location>
</feature>
<dbReference type="EMBL" id="LSBA01000002">
    <property type="protein sequence ID" value="KXZ23214.1"/>
    <property type="molecule type" value="Genomic_DNA"/>
</dbReference>
<sequence length="328" mass="37716">MVDRGLLYREWMQHRMVFWLISLWLVLINPFVIYNIHSNYRSCLLHSDPKYCEFIVDYSQGSLFSYSWGSGVVLAVCLLGLERTKGMMDHLLSMPYTRSQVYNTKFWLGGAFVVVPQTAGFGLATLMLHLYKPDKIYYFNHFIIGAIIISFMAYALVMAAGTMTGNIFAQLLTAFTVTILPFLIIGLPVGNLEVIFNIKIGDAFSFFQQYYASRYFIYFTPITYVFPDWVRERKLLLLIPAAMSILFYIIGYFSFIKGSVERNGHFFLSEKLNRPIQIVVIIIAVLGFGLFGYSESNSIIGYIIGMFFGALIGFCISYFLIYKKVKRM</sequence>
<feature type="transmembrane region" description="Helical" evidence="1">
    <location>
        <begin position="63"/>
        <end position="81"/>
    </location>
</feature>
<feature type="transmembrane region" description="Helical" evidence="1">
    <location>
        <begin position="276"/>
        <end position="293"/>
    </location>
</feature>
<dbReference type="InterPro" id="IPR023264">
    <property type="entry name" value="ABC_transptr_acetoin_YtrC/YtrD"/>
</dbReference>
<evidence type="ECO:0000313" key="2">
    <source>
        <dbReference type="EMBL" id="KXZ23214.1"/>
    </source>
</evidence>
<dbReference type="OrthoDB" id="2912723at2"/>
<dbReference type="AlphaFoldDB" id="A0A150FC69"/>
<feature type="transmembrane region" description="Helical" evidence="1">
    <location>
        <begin position="299"/>
        <end position="321"/>
    </location>
</feature>